<dbReference type="AlphaFoldDB" id="A0A835IC05"/>
<feature type="non-terminal residue" evidence="1">
    <location>
        <position position="1"/>
    </location>
</feature>
<gene>
    <name evidence="1" type="ORF">IFM89_018283</name>
</gene>
<proteinExistence type="predicted"/>
<evidence type="ECO:0000313" key="1">
    <source>
        <dbReference type="EMBL" id="KAF9614384.1"/>
    </source>
</evidence>
<organism evidence="1 2">
    <name type="scientific">Coptis chinensis</name>
    <dbReference type="NCBI Taxonomy" id="261450"/>
    <lineage>
        <taxon>Eukaryota</taxon>
        <taxon>Viridiplantae</taxon>
        <taxon>Streptophyta</taxon>
        <taxon>Embryophyta</taxon>
        <taxon>Tracheophyta</taxon>
        <taxon>Spermatophyta</taxon>
        <taxon>Magnoliopsida</taxon>
        <taxon>Ranunculales</taxon>
        <taxon>Ranunculaceae</taxon>
        <taxon>Coptidoideae</taxon>
        <taxon>Coptis</taxon>
    </lineage>
</organism>
<accession>A0A835IC05</accession>
<evidence type="ECO:0000313" key="2">
    <source>
        <dbReference type="Proteomes" id="UP000631114"/>
    </source>
</evidence>
<keyword evidence="2" id="KW-1185">Reference proteome</keyword>
<reference evidence="1 2" key="1">
    <citation type="submission" date="2020-10" db="EMBL/GenBank/DDBJ databases">
        <title>The Coptis chinensis genome and diversification of protoberbering-type alkaloids.</title>
        <authorList>
            <person name="Wang B."/>
            <person name="Shu S."/>
            <person name="Song C."/>
            <person name="Liu Y."/>
        </authorList>
    </citation>
    <scope>NUCLEOTIDE SEQUENCE [LARGE SCALE GENOMIC DNA]</scope>
    <source>
        <strain evidence="1">HL-2020</strain>
        <tissue evidence="1">Leaf</tissue>
    </source>
</reference>
<dbReference type="Proteomes" id="UP000631114">
    <property type="component" value="Unassembled WGS sequence"/>
</dbReference>
<name>A0A835IC05_9MAGN</name>
<dbReference type="OrthoDB" id="2146at2759"/>
<protein>
    <submittedName>
        <fullName evidence="1">Uncharacterized protein</fullName>
    </submittedName>
</protein>
<comment type="caution">
    <text evidence="1">The sequence shown here is derived from an EMBL/GenBank/DDBJ whole genome shotgun (WGS) entry which is preliminary data.</text>
</comment>
<dbReference type="EMBL" id="JADFTS010000003">
    <property type="protein sequence ID" value="KAF9614384.1"/>
    <property type="molecule type" value="Genomic_DNA"/>
</dbReference>
<sequence>ASSSKRYNSSCGTKAEIKAKDLAGLVHLLAEIELKREEVDRIKFMNLVLENTLEMNGNDKNDIGIVVIKGIDTMHQRRRQKPTLGGSIHY</sequence>